<feature type="chain" id="PRO_5027015611" evidence="1">
    <location>
        <begin position="31"/>
        <end position="105"/>
    </location>
</feature>
<name>A0A6P1D2Y7_9NOCA</name>
<dbReference type="EMBL" id="JAAGUZ010000024">
    <property type="protein sequence ID" value="NEW44916.1"/>
    <property type="molecule type" value="Genomic_DNA"/>
</dbReference>
<dbReference type="RefSeq" id="WP_163828817.1">
    <property type="nucleotide sequence ID" value="NZ_JAAGUZ010000024.1"/>
</dbReference>
<keyword evidence="1" id="KW-0732">Signal</keyword>
<comment type="caution">
    <text evidence="2">The sequence shown here is derived from an EMBL/GenBank/DDBJ whole genome shotgun (WGS) entry which is preliminary data.</text>
</comment>
<sequence length="105" mass="11259">MRTAHRVVTSLAIAATSIGLTLATAPAASAEEGVSGCISYSFHPGTLTTTVYYRNRCDVPRHVYIHRVGNQGTCDSVITIRVPGNKKGNEVVRCGEVKEVIGEDR</sequence>
<proteinExistence type="predicted"/>
<evidence type="ECO:0000313" key="3">
    <source>
        <dbReference type="Proteomes" id="UP000468928"/>
    </source>
</evidence>
<evidence type="ECO:0000313" key="2">
    <source>
        <dbReference type="EMBL" id="NEW44916.1"/>
    </source>
</evidence>
<protein>
    <submittedName>
        <fullName evidence="2">Uncharacterized protein</fullName>
    </submittedName>
</protein>
<dbReference type="AlphaFoldDB" id="A0A6P1D2Y7"/>
<reference evidence="2 3" key="1">
    <citation type="submission" date="2020-01" db="EMBL/GenBank/DDBJ databases">
        <title>Genetics and antimicrobial susceptibilities of Nocardia species isolated from the soil; a comparison with species isolated from humans.</title>
        <authorList>
            <person name="Carrasco G."/>
            <person name="Monzon S."/>
            <person name="Sansegundo M."/>
            <person name="Garcia E."/>
            <person name="Garrido N."/>
            <person name="Medina M.J."/>
            <person name="Villalon P."/>
            <person name="Ramirez-Arocha A.C."/>
            <person name="Jimenez P."/>
            <person name="Cuesta I."/>
            <person name="Valdezate S."/>
        </authorList>
    </citation>
    <scope>NUCLEOTIDE SEQUENCE [LARGE SCALE GENOMIC DNA]</scope>
    <source>
        <strain evidence="2 3">CNM20110639</strain>
    </source>
</reference>
<feature type="signal peptide" evidence="1">
    <location>
        <begin position="1"/>
        <end position="30"/>
    </location>
</feature>
<organism evidence="2 3">
    <name type="scientific">Nocardia cyriacigeorgica</name>
    <dbReference type="NCBI Taxonomy" id="135487"/>
    <lineage>
        <taxon>Bacteria</taxon>
        <taxon>Bacillati</taxon>
        <taxon>Actinomycetota</taxon>
        <taxon>Actinomycetes</taxon>
        <taxon>Mycobacteriales</taxon>
        <taxon>Nocardiaceae</taxon>
        <taxon>Nocardia</taxon>
    </lineage>
</organism>
<dbReference type="Proteomes" id="UP000468928">
    <property type="component" value="Unassembled WGS sequence"/>
</dbReference>
<accession>A0A6P1D2Y7</accession>
<evidence type="ECO:0000256" key="1">
    <source>
        <dbReference type="SAM" id="SignalP"/>
    </source>
</evidence>
<gene>
    <name evidence="2" type="ORF">GV789_10675</name>
</gene>